<dbReference type="PROSITE" id="PS00061">
    <property type="entry name" value="ADH_SHORT"/>
    <property type="match status" value="1"/>
</dbReference>
<evidence type="ECO:0000313" key="4">
    <source>
        <dbReference type="EMBL" id="MCK2213498.1"/>
    </source>
</evidence>
<evidence type="ECO:0000259" key="3">
    <source>
        <dbReference type="SMART" id="SM00822"/>
    </source>
</evidence>
<dbReference type="InterPro" id="IPR020904">
    <property type="entry name" value="Sc_DH/Rdtase_CS"/>
</dbReference>
<dbReference type="PRINTS" id="PR00080">
    <property type="entry name" value="SDRFAMILY"/>
</dbReference>
<accession>A0ABT0FMU8</accession>
<evidence type="ECO:0000313" key="5">
    <source>
        <dbReference type="Proteomes" id="UP001317259"/>
    </source>
</evidence>
<evidence type="ECO:0000256" key="1">
    <source>
        <dbReference type="ARBA" id="ARBA00006484"/>
    </source>
</evidence>
<dbReference type="InterPro" id="IPR002347">
    <property type="entry name" value="SDR_fam"/>
</dbReference>
<comment type="similarity">
    <text evidence="1">Belongs to the short-chain dehydrogenases/reductases (SDR) family.</text>
</comment>
<dbReference type="SUPFAM" id="SSF51735">
    <property type="entry name" value="NAD(P)-binding Rossmann-fold domains"/>
    <property type="match status" value="1"/>
</dbReference>
<dbReference type="PANTHER" id="PTHR43639:SF1">
    <property type="entry name" value="SHORT-CHAIN DEHYDROGENASE_REDUCTASE FAMILY PROTEIN"/>
    <property type="match status" value="1"/>
</dbReference>
<evidence type="ECO:0000256" key="2">
    <source>
        <dbReference type="ARBA" id="ARBA00023002"/>
    </source>
</evidence>
<dbReference type="PANTHER" id="PTHR43639">
    <property type="entry name" value="OXIDOREDUCTASE, SHORT-CHAIN DEHYDROGENASE/REDUCTASE FAMILY (AFU_ORTHOLOGUE AFUA_5G02870)"/>
    <property type="match status" value="1"/>
</dbReference>
<keyword evidence="5" id="KW-1185">Reference proteome</keyword>
<keyword evidence="2" id="KW-0560">Oxidoreductase</keyword>
<dbReference type="RefSeq" id="WP_242374776.1">
    <property type="nucleotide sequence ID" value="NZ_JAKRKC020000001.1"/>
</dbReference>
<gene>
    <name evidence="4" type="ORF">MF672_006780</name>
</gene>
<dbReference type="InterPro" id="IPR036291">
    <property type="entry name" value="NAD(P)-bd_dom_sf"/>
</dbReference>
<dbReference type="Gene3D" id="3.40.50.720">
    <property type="entry name" value="NAD(P)-binding Rossmann-like Domain"/>
    <property type="match status" value="1"/>
</dbReference>
<reference evidence="4 5" key="1">
    <citation type="submission" date="2022-04" db="EMBL/GenBank/DDBJ databases">
        <title>Genome draft of Actinomadura sp. ATCC 31491.</title>
        <authorList>
            <person name="Shi X."/>
            <person name="Du Y."/>
        </authorList>
    </citation>
    <scope>NUCLEOTIDE SEQUENCE [LARGE SCALE GENOMIC DNA]</scope>
    <source>
        <strain evidence="4 5">ATCC 31491</strain>
    </source>
</reference>
<dbReference type="PRINTS" id="PR00081">
    <property type="entry name" value="GDHRDH"/>
</dbReference>
<name>A0ABT0FMU8_9ACTN</name>
<protein>
    <submittedName>
        <fullName evidence="4">SDR family oxidoreductase</fullName>
    </submittedName>
</protein>
<comment type="caution">
    <text evidence="4">The sequence shown here is derived from an EMBL/GenBank/DDBJ whole genome shotgun (WGS) entry which is preliminary data.</text>
</comment>
<organism evidence="4 5">
    <name type="scientific">Actinomadura luzonensis</name>
    <dbReference type="NCBI Taxonomy" id="2805427"/>
    <lineage>
        <taxon>Bacteria</taxon>
        <taxon>Bacillati</taxon>
        <taxon>Actinomycetota</taxon>
        <taxon>Actinomycetes</taxon>
        <taxon>Streptosporangiales</taxon>
        <taxon>Thermomonosporaceae</taxon>
        <taxon>Actinomadura</taxon>
    </lineage>
</organism>
<dbReference type="Pfam" id="PF13561">
    <property type="entry name" value="adh_short_C2"/>
    <property type="match status" value="1"/>
</dbReference>
<dbReference type="EMBL" id="JAKRKC020000001">
    <property type="protein sequence ID" value="MCK2213498.1"/>
    <property type="molecule type" value="Genomic_DNA"/>
</dbReference>
<sequence>MRTALVTGGSRGIGRAVALRLAADGFRVALTYTADDTAAKEVTGRIEQAGGSAFAVRADLGDPADTERLADHVADAFPALDVLVNNAGIAGSGPIAEETPQTYDRVFAVNVKGPFFLTRRLLPLIPDGGRIITITSGATRIAFPEGIAYAMTKGALRTFTLALAKELGPRGITVNDVAPGIIDTDANAAWLRGDPEAAAYAASRHALGRVGRPEEIAGAVAFLASPQASFITGSTIDATGGGNL</sequence>
<dbReference type="SMART" id="SM00822">
    <property type="entry name" value="PKS_KR"/>
    <property type="match status" value="1"/>
</dbReference>
<dbReference type="Proteomes" id="UP001317259">
    <property type="component" value="Unassembled WGS sequence"/>
</dbReference>
<proteinExistence type="inferred from homology"/>
<dbReference type="InterPro" id="IPR057326">
    <property type="entry name" value="KR_dom"/>
</dbReference>
<feature type="domain" description="Ketoreductase" evidence="3">
    <location>
        <begin position="2"/>
        <end position="184"/>
    </location>
</feature>